<feature type="coiled-coil region" evidence="7">
    <location>
        <begin position="195"/>
        <end position="222"/>
    </location>
</feature>
<keyword evidence="4" id="KW-0378">Hydrolase</keyword>
<evidence type="ECO:0000256" key="3">
    <source>
        <dbReference type="ARBA" id="ARBA00022723"/>
    </source>
</evidence>
<feature type="coiled-coil region" evidence="7">
    <location>
        <begin position="262"/>
        <end position="296"/>
    </location>
</feature>
<feature type="region of interest" description="Disordered" evidence="8">
    <location>
        <begin position="66"/>
        <end position="97"/>
    </location>
</feature>
<keyword evidence="7" id="KW-0175">Coiled coil</keyword>
<keyword evidence="6" id="KW-0482">Metalloprotease</keyword>
<feature type="compositionally biased region" description="Low complexity" evidence="8">
    <location>
        <begin position="28"/>
        <end position="46"/>
    </location>
</feature>
<feature type="domain" description="M23ase beta-sheet core" evidence="10">
    <location>
        <begin position="343"/>
        <end position="437"/>
    </location>
</feature>
<accession>A0A858JS83</accession>
<keyword evidence="3" id="KW-0479">Metal-binding</keyword>
<dbReference type="InterPro" id="IPR011055">
    <property type="entry name" value="Dup_hybrid_motif"/>
</dbReference>
<evidence type="ECO:0000256" key="4">
    <source>
        <dbReference type="ARBA" id="ARBA00022801"/>
    </source>
</evidence>
<evidence type="ECO:0000256" key="1">
    <source>
        <dbReference type="ARBA" id="ARBA00001947"/>
    </source>
</evidence>
<evidence type="ECO:0000313" key="11">
    <source>
        <dbReference type="EMBL" id="QIP37067.1"/>
    </source>
</evidence>
<evidence type="ECO:0000256" key="8">
    <source>
        <dbReference type="SAM" id="MobiDB-lite"/>
    </source>
</evidence>
<dbReference type="Pfam" id="PF01551">
    <property type="entry name" value="Peptidase_M23"/>
    <property type="match status" value="1"/>
</dbReference>
<gene>
    <name evidence="11" type="ORF">GWK63_10940</name>
</gene>
<dbReference type="InterPro" id="IPR050570">
    <property type="entry name" value="Cell_wall_metabolism_enzyme"/>
</dbReference>
<protein>
    <submittedName>
        <fullName evidence="11">Peptidoglycan DD-metalloendopeptidase family protein</fullName>
    </submittedName>
</protein>
<dbReference type="Gene3D" id="2.70.70.10">
    <property type="entry name" value="Glucose Permease (Domain IIA)"/>
    <property type="match status" value="1"/>
</dbReference>
<organism evidence="11 12">
    <name type="scientific">Komagataeibacter rhaeticus</name>
    <dbReference type="NCBI Taxonomy" id="215221"/>
    <lineage>
        <taxon>Bacteria</taxon>
        <taxon>Pseudomonadati</taxon>
        <taxon>Pseudomonadota</taxon>
        <taxon>Alphaproteobacteria</taxon>
        <taxon>Acetobacterales</taxon>
        <taxon>Acetobacteraceae</taxon>
        <taxon>Komagataeibacter</taxon>
    </lineage>
</organism>
<dbReference type="EMBL" id="CP050139">
    <property type="protein sequence ID" value="QIP37067.1"/>
    <property type="molecule type" value="Genomic_DNA"/>
</dbReference>
<evidence type="ECO:0000313" key="12">
    <source>
        <dbReference type="Proteomes" id="UP000502533"/>
    </source>
</evidence>
<dbReference type="KEGG" id="kre:GWK63_10940"/>
<dbReference type="Proteomes" id="UP000502533">
    <property type="component" value="Chromosome"/>
</dbReference>
<evidence type="ECO:0000259" key="10">
    <source>
        <dbReference type="Pfam" id="PF01551"/>
    </source>
</evidence>
<evidence type="ECO:0000256" key="5">
    <source>
        <dbReference type="ARBA" id="ARBA00022833"/>
    </source>
</evidence>
<dbReference type="CDD" id="cd12797">
    <property type="entry name" value="M23_peptidase"/>
    <property type="match status" value="1"/>
</dbReference>
<keyword evidence="5" id="KW-0862">Zinc</keyword>
<keyword evidence="12" id="KW-1185">Reference proteome</keyword>
<evidence type="ECO:0000256" key="2">
    <source>
        <dbReference type="ARBA" id="ARBA00022670"/>
    </source>
</evidence>
<dbReference type="PANTHER" id="PTHR21666">
    <property type="entry name" value="PEPTIDASE-RELATED"/>
    <property type="match status" value="1"/>
</dbReference>
<dbReference type="AlphaFoldDB" id="A0A858JS83"/>
<dbReference type="GO" id="GO:0046872">
    <property type="term" value="F:metal ion binding"/>
    <property type="evidence" value="ECO:0007669"/>
    <property type="project" value="UniProtKB-KW"/>
</dbReference>
<dbReference type="GO" id="GO:0004222">
    <property type="term" value="F:metalloendopeptidase activity"/>
    <property type="evidence" value="ECO:0007669"/>
    <property type="project" value="TreeGrafter"/>
</dbReference>
<reference evidence="11 12" key="1">
    <citation type="submission" date="2020-03" db="EMBL/GenBank/DDBJ databases">
        <title>Isolation of cellulose-producing strains, genome characterization and application of the synthesized cellulose films as an economical and sustainable material for piezoelectric sensor construction.</title>
        <authorList>
            <person name="Mangayil R.K."/>
        </authorList>
    </citation>
    <scope>NUCLEOTIDE SEQUENCE [LARGE SCALE GENOMIC DNA]</scope>
    <source>
        <strain evidence="11 12">ENS 9a1a</strain>
    </source>
</reference>
<keyword evidence="9" id="KW-0732">Signal</keyword>
<dbReference type="GO" id="GO:0006508">
    <property type="term" value="P:proteolysis"/>
    <property type="evidence" value="ECO:0007669"/>
    <property type="project" value="UniProtKB-KW"/>
</dbReference>
<comment type="cofactor">
    <cofactor evidence="1">
        <name>Zn(2+)</name>
        <dbReference type="ChEBI" id="CHEBI:29105"/>
    </cofactor>
</comment>
<proteinExistence type="predicted"/>
<keyword evidence="2" id="KW-0645">Protease</keyword>
<evidence type="ECO:0000256" key="6">
    <source>
        <dbReference type="ARBA" id="ARBA00023049"/>
    </source>
</evidence>
<sequence>MARGAALACSMLAAPAWAAAGHAPHATTAHAAAPHAAHAGTHAPTASEQQIRQQIEAARTARADLLARQQQQARDLEDRRKAQQAAREQADADARKAASLSAATVDATARLQHTEQQAADLDSRIADLHTEQAALQQQLARETARLSPLLPLAERLSLYPADTLLAVPLPADRAVTGLLVVHGMMADIARQARAIHDRRARLAQLDTELARQQQQMHQVVSERESQRESVNRAAHAALEAQQRSNAAAQSATQAVADAARRASSVQDAIARIEATEEQAEKNLEQAARAAERAHDMQAATAARRKVQEMETGAGPGMTTASAGAPVAGSVLTAWGKTTESGPATGVTYAPPSRATVRAPCTGRVDFAGAFRTYGQMMIIDCGKHYRFVLAGLGEIAVAAGQQVSHGAAVGQMPPWGGGDSRPTLFVQLRHGGATVNPAPYL</sequence>
<feature type="signal peptide" evidence="9">
    <location>
        <begin position="1"/>
        <end position="18"/>
    </location>
</feature>
<name>A0A858JS83_9PROT</name>
<feature type="region of interest" description="Disordered" evidence="8">
    <location>
        <begin position="28"/>
        <end position="52"/>
    </location>
</feature>
<evidence type="ECO:0000256" key="7">
    <source>
        <dbReference type="SAM" id="Coils"/>
    </source>
</evidence>
<feature type="chain" id="PRO_5032550856" evidence="9">
    <location>
        <begin position="19"/>
        <end position="441"/>
    </location>
</feature>
<dbReference type="InterPro" id="IPR016047">
    <property type="entry name" value="M23ase_b-sheet_dom"/>
</dbReference>
<evidence type="ECO:0000256" key="9">
    <source>
        <dbReference type="SAM" id="SignalP"/>
    </source>
</evidence>
<dbReference type="SUPFAM" id="SSF51261">
    <property type="entry name" value="Duplicated hybrid motif"/>
    <property type="match status" value="1"/>
</dbReference>
<dbReference type="PANTHER" id="PTHR21666:SF288">
    <property type="entry name" value="CELL DIVISION PROTEIN YTFB"/>
    <property type="match status" value="1"/>
</dbReference>